<feature type="region of interest" description="Disordered" evidence="1">
    <location>
        <begin position="317"/>
        <end position="345"/>
    </location>
</feature>
<keyword evidence="3" id="KW-1185">Reference proteome</keyword>
<dbReference type="OrthoDB" id="10058523at2759"/>
<evidence type="ECO:0000313" key="3">
    <source>
        <dbReference type="Proteomes" id="UP001152320"/>
    </source>
</evidence>
<feature type="compositionally biased region" description="Basic and acidic residues" evidence="1">
    <location>
        <begin position="290"/>
        <end position="299"/>
    </location>
</feature>
<dbReference type="AlphaFoldDB" id="A0A9Q1CFC5"/>
<gene>
    <name evidence="2" type="ORF">HOLleu_10826</name>
</gene>
<evidence type="ECO:0000256" key="1">
    <source>
        <dbReference type="SAM" id="MobiDB-lite"/>
    </source>
</evidence>
<dbReference type="Proteomes" id="UP001152320">
    <property type="component" value="Chromosome 4"/>
</dbReference>
<dbReference type="EMBL" id="JAIZAY010000004">
    <property type="protein sequence ID" value="KAJ8043640.1"/>
    <property type="molecule type" value="Genomic_DNA"/>
</dbReference>
<protein>
    <submittedName>
        <fullName evidence="2">Uncharacterized protein</fullName>
    </submittedName>
</protein>
<comment type="caution">
    <text evidence="2">The sequence shown here is derived from an EMBL/GenBank/DDBJ whole genome shotgun (WGS) entry which is preliminary data.</text>
</comment>
<name>A0A9Q1CFC5_HOLLE</name>
<proteinExistence type="predicted"/>
<feature type="region of interest" description="Disordered" evidence="1">
    <location>
        <begin position="285"/>
        <end position="305"/>
    </location>
</feature>
<evidence type="ECO:0000313" key="2">
    <source>
        <dbReference type="EMBL" id="KAJ8043640.1"/>
    </source>
</evidence>
<reference evidence="2" key="1">
    <citation type="submission" date="2021-10" db="EMBL/GenBank/DDBJ databases">
        <title>Tropical sea cucumber genome reveals ecological adaptation and Cuvierian tubules defense mechanism.</title>
        <authorList>
            <person name="Chen T."/>
        </authorList>
    </citation>
    <scope>NUCLEOTIDE SEQUENCE</scope>
    <source>
        <strain evidence="2">Nanhai2018</strain>
        <tissue evidence="2">Muscle</tissue>
    </source>
</reference>
<sequence>MEAETKLVVKKILDQDGRKTQFGNNLPGRDWWQRFLKRHPQLTERQGEALGKERAQLWHEKVEAWYDEFETYMKTSQDLDGKGVRFRYYPLEGAPADWFMGRSGNGWIDSEVFYEWIANHFLPEVKKHGVKFPVVLLVDGHKPVFRSLEGHWTKEVKEFTLQSDGQTVTKVNFAGVFAKAWKKSTIKETAMNGFRSAGIFPFNKNAYKSKILQGEQNTNTEDCVVAEVQQQKSCPPAATAGLQAFESCISEEKKWLFEKRFAEKYDIQTDELYNVWKKLKVGSTTVEEGDQQRPEETPKLNEQLPKAISGEKFRKYLKDKQQEREEEETRKQKNREEREAKKKEK</sequence>
<accession>A0A9Q1CFC5</accession>
<organism evidence="2 3">
    <name type="scientific">Holothuria leucospilota</name>
    <name type="common">Black long sea cucumber</name>
    <name type="synonym">Mertensiothuria leucospilota</name>
    <dbReference type="NCBI Taxonomy" id="206669"/>
    <lineage>
        <taxon>Eukaryota</taxon>
        <taxon>Metazoa</taxon>
        <taxon>Echinodermata</taxon>
        <taxon>Eleutherozoa</taxon>
        <taxon>Echinozoa</taxon>
        <taxon>Holothuroidea</taxon>
        <taxon>Aspidochirotacea</taxon>
        <taxon>Aspidochirotida</taxon>
        <taxon>Holothuriidae</taxon>
        <taxon>Holothuria</taxon>
    </lineage>
</organism>